<sequence length="152" mass="17790">MKKINLLEPKIAGYTAVIGAVVMVGFFLFRQPPEIRDELWSKIKFYQHKYRAHQQVLIDLNKDYSHIRDVFLYPSGERRETKKEKALTNPLEEVSFNGIIILDKKYLAIYDRNTNNQQLLAEGEEYKGIKIVEIKENSAIIEVNGEKKEVKF</sequence>
<keyword evidence="1" id="KW-1133">Transmembrane helix</keyword>
<evidence type="ECO:0000313" key="2">
    <source>
        <dbReference type="EMBL" id="HDN84314.1"/>
    </source>
</evidence>
<organism evidence="2">
    <name type="scientific">Aerophobetes bacterium</name>
    <dbReference type="NCBI Taxonomy" id="2030807"/>
    <lineage>
        <taxon>Bacteria</taxon>
        <taxon>Candidatus Aerophobota</taxon>
    </lineage>
</organism>
<dbReference type="AlphaFoldDB" id="A0A7V0MYC9"/>
<dbReference type="EMBL" id="DRBC01000058">
    <property type="protein sequence ID" value="HDN84314.1"/>
    <property type="molecule type" value="Genomic_DNA"/>
</dbReference>
<feature type="transmembrane region" description="Helical" evidence="1">
    <location>
        <begin position="12"/>
        <end position="29"/>
    </location>
</feature>
<protein>
    <submittedName>
        <fullName evidence="2">Uncharacterized protein</fullName>
    </submittedName>
</protein>
<reference evidence="2" key="1">
    <citation type="journal article" date="2020" name="mSystems">
        <title>Genome- and Community-Level Interaction Insights into Carbon Utilization and Element Cycling Functions of Hydrothermarchaeota in Hydrothermal Sediment.</title>
        <authorList>
            <person name="Zhou Z."/>
            <person name="Liu Y."/>
            <person name="Xu W."/>
            <person name="Pan J."/>
            <person name="Luo Z.H."/>
            <person name="Li M."/>
        </authorList>
    </citation>
    <scope>NUCLEOTIDE SEQUENCE [LARGE SCALE GENOMIC DNA]</scope>
    <source>
        <strain evidence="2">HyVt-219</strain>
    </source>
</reference>
<evidence type="ECO:0000256" key="1">
    <source>
        <dbReference type="SAM" id="Phobius"/>
    </source>
</evidence>
<accession>A0A7V0MYC9</accession>
<dbReference type="Proteomes" id="UP000885660">
    <property type="component" value="Unassembled WGS sequence"/>
</dbReference>
<keyword evidence="1" id="KW-0472">Membrane</keyword>
<gene>
    <name evidence="2" type="ORF">ENG47_00980</name>
</gene>
<proteinExistence type="predicted"/>
<keyword evidence="1" id="KW-0812">Transmembrane</keyword>
<comment type="caution">
    <text evidence="2">The sequence shown here is derived from an EMBL/GenBank/DDBJ whole genome shotgun (WGS) entry which is preliminary data.</text>
</comment>
<name>A0A7V0MYC9_UNCAE</name>